<dbReference type="PROSITE" id="PS50931">
    <property type="entry name" value="HTH_LYSR"/>
    <property type="match status" value="1"/>
</dbReference>
<reference evidence="6 7" key="1">
    <citation type="submission" date="2016-10" db="EMBL/GenBank/DDBJ databases">
        <authorList>
            <person name="de Groot N.N."/>
        </authorList>
    </citation>
    <scope>NUCLEOTIDE SEQUENCE [LARGE SCALE GENOMIC DNA]</scope>
    <source>
        <strain evidence="6 7">DSM 44149</strain>
    </source>
</reference>
<dbReference type="FunFam" id="1.10.10.10:FF:000001">
    <property type="entry name" value="LysR family transcriptional regulator"/>
    <property type="match status" value="1"/>
</dbReference>
<keyword evidence="7" id="KW-1185">Reference proteome</keyword>
<dbReference type="Gene3D" id="1.10.10.10">
    <property type="entry name" value="Winged helix-like DNA-binding domain superfamily/Winged helix DNA-binding domain"/>
    <property type="match status" value="1"/>
</dbReference>
<accession>A0A1G9RZY0</accession>
<dbReference type="GO" id="GO:0003700">
    <property type="term" value="F:DNA-binding transcription factor activity"/>
    <property type="evidence" value="ECO:0007669"/>
    <property type="project" value="InterPro"/>
</dbReference>
<dbReference type="CDD" id="cd05466">
    <property type="entry name" value="PBP2_LTTR_substrate"/>
    <property type="match status" value="1"/>
</dbReference>
<keyword evidence="4" id="KW-0804">Transcription</keyword>
<dbReference type="AlphaFoldDB" id="A0A1G9RZY0"/>
<evidence type="ECO:0000313" key="7">
    <source>
        <dbReference type="Proteomes" id="UP000183376"/>
    </source>
</evidence>
<dbReference type="InterPro" id="IPR036390">
    <property type="entry name" value="WH_DNA-bd_sf"/>
</dbReference>
<dbReference type="EMBL" id="LT629701">
    <property type="protein sequence ID" value="SDM28724.1"/>
    <property type="molecule type" value="Genomic_DNA"/>
</dbReference>
<sequence length="315" mass="34205">MTLRQMEYLLMVAEEASFTRAADRLRVSQPALSQQVRALERSMGGELLERLPGSVRLNPAGRAFAEHATVALRAEREARRAVRDVLSVTAGELEIATVLSVAVGVLPPSLTRWHHQHPDIPVRLREFRHRKLLEDAVLAGSGDIAIGPRPKSWPGPLVDIGTERFVLVIAEHDPVLERVRPYRKGAPAAAAHSRGRLALTALADHSWITLDREFGLSEFVEEHLGKAGLAPTYVLRTAQLDAAARLAAAGVGVALLPANAIPTDLAGVMVEPDPPLTRDLAAYGRAAFTNIVSGYFDILQRTPTALDPPSERRSP</sequence>
<proteinExistence type="inferred from homology"/>
<organism evidence="6 7">
    <name type="scientific">Allokutzneria albata</name>
    <name type="common">Kibdelosporangium albatum</name>
    <dbReference type="NCBI Taxonomy" id="211114"/>
    <lineage>
        <taxon>Bacteria</taxon>
        <taxon>Bacillati</taxon>
        <taxon>Actinomycetota</taxon>
        <taxon>Actinomycetes</taxon>
        <taxon>Pseudonocardiales</taxon>
        <taxon>Pseudonocardiaceae</taxon>
        <taxon>Allokutzneria</taxon>
    </lineage>
</organism>
<dbReference type="GO" id="GO:0003677">
    <property type="term" value="F:DNA binding"/>
    <property type="evidence" value="ECO:0007669"/>
    <property type="project" value="UniProtKB-KW"/>
</dbReference>
<name>A0A1G9RZY0_ALLAB</name>
<evidence type="ECO:0000256" key="4">
    <source>
        <dbReference type="ARBA" id="ARBA00023163"/>
    </source>
</evidence>
<dbReference type="GO" id="GO:0032993">
    <property type="term" value="C:protein-DNA complex"/>
    <property type="evidence" value="ECO:0007669"/>
    <property type="project" value="TreeGrafter"/>
</dbReference>
<evidence type="ECO:0000313" key="6">
    <source>
        <dbReference type="EMBL" id="SDM28724.1"/>
    </source>
</evidence>
<evidence type="ECO:0000259" key="5">
    <source>
        <dbReference type="PROSITE" id="PS50931"/>
    </source>
</evidence>
<dbReference type="PANTHER" id="PTHR30346:SF28">
    <property type="entry name" value="HTH-TYPE TRANSCRIPTIONAL REGULATOR CYNR"/>
    <property type="match status" value="1"/>
</dbReference>
<dbReference type="Gene3D" id="3.40.190.290">
    <property type="match status" value="1"/>
</dbReference>
<dbReference type="InterPro" id="IPR005119">
    <property type="entry name" value="LysR_subst-bd"/>
</dbReference>
<gene>
    <name evidence="6" type="ORF">SAMN04489726_0800</name>
</gene>
<evidence type="ECO:0000256" key="1">
    <source>
        <dbReference type="ARBA" id="ARBA00009437"/>
    </source>
</evidence>
<keyword evidence="3 6" id="KW-0238">DNA-binding</keyword>
<dbReference type="RefSeq" id="WP_030430196.1">
    <property type="nucleotide sequence ID" value="NZ_JOEF01000011.1"/>
</dbReference>
<dbReference type="eggNOG" id="COG0583">
    <property type="taxonomic scope" value="Bacteria"/>
</dbReference>
<dbReference type="PRINTS" id="PR00039">
    <property type="entry name" value="HTHLYSR"/>
</dbReference>
<dbReference type="STRING" id="211114.SAMN04489726_0800"/>
<dbReference type="PANTHER" id="PTHR30346">
    <property type="entry name" value="TRANSCRIPTIONAL DUAL REGULATOR HCAR-RELATED"/>
    <property type="match status" value="1"/>
</dbReference>
<dbReference type="SUPFAM" id="SSF53850">
    <property type="entry name" value="Periplasmic binding protein-like II"/>
    <property type="match status" value="1"/>
</dbReference>
<dbReference type="SUPFAM" id="SSF46785">
    <property type="entry name" value="Winged helix' DNA-binding domain"/>
    <property type="match status" value="1"/>
</dbReference>
<protein>
    <submittedName>
        <fullName evidence="6">DNA-binding transcriptional regulator, LysR family</fullName>
    </submittedName>
</protein>
<evidence type="ECO:0000256" key="3">
    <source>
        <dbReference type="ARBA" id="ARBA00023125"/>
    </source>
</evidence>
<dbReference type="Proteomes" id="UP000183376">
    <property type="component" value="Chromosome I"/>
</dbReference>
<dbReference type="InterPro" id="IPR000847">
    <property type="entry name" value="LysR_HTH_N"/>
</dbReference>
<keyword evidence="2" id="KW-0805">Transcription regulation</keyword>
<dbReference type="Pfam" id="PF00126">
    <property type="entry name" value="HTH_1"/>
    <property type="match status" value="1"/>
</dbReference>
<dbReference type="Pfam" id="PF03466">
    <property type="entry name" value="LysR_substrate"/>
    <property type="match status" value="1"/>
</dbReference>
<evidence type="ECO:0000256" key="2">
    <source>
        <dbReference type="ARBA" id="ARBA00023015"/>
    </source>
</evidence>
<feature type="domain" description="HTH lysR-type" evidence="5">
    <location>
        <begin position="1"/>
        <end position="58"/>
    </location>
</feature>
<dbReference type="OrthoDB" id="3673085at2"/>
<dbReference type="InterPro" id="IPR036388">
    <property type="entry name" value="WH-like_DNA-bd_sf"/>
</dbReference>
<comment type="similarity">
    <text evidence="1">Belongs to the LysR transcriptional regulatory family.</text>
</comment>